<evidence type="ECO:0000256" key="1">
    <source>
        <dbReference type="SAM" id="MobiDB-lite"/>
    </source>
</evidence>
<comment type="caution">
    <text evidence="2">The sequence shown here is derived from an EMBL/GenBank/DDBJ whole genome shotgun (WGS) entry which is preliminary data.</text>
</comment>
<proteinExistence type="predicted"/>
<feature type="region of interest" description="Disordered" evidence="1">
    <location>
        <begin position="1"/>
        <end position="82"/>
    </location>
</feature>
<name>A0AAV7V2C3_PLEWA</name>
<feature type="compositionally biased region" description="Basic and acidic residues" evidence="1">
    <location>
        <begin position="51"/>
        <end position="82"/>
    </location>
</feature>
<evidence type="ECO:0000313" key="2">
    <source>
        <dbReference type="EMBL" id="KAJ1195588.1"/>
    </source>
</evidence>
<dbReference type="EMBL" id="JANPWB010000004">
    <property type="protein sequence ID" value="KAJ1195588.1"/>
    <property type="molecule type" value="Genomic_DNA"/>
</dbReference>
<dbReference type="Proteomes" id="UP001066276">
    <property type="component" value="Chromosome 2_2"/>
</dbReference>
<accession>A0AAV7V2C3</accession>
<sequence>MSGLRLQTRPGSGLRSELGLPRGGAENLKRHPEKRKVRDLRNGPSLYAEADGDKELDEIRHGGSPDEQNEERTLPIRRDTAV</sequence>
<dbReference type="AlphaFoldDB" id="A0AAV7V2C3"/>
<organism evidence="2 3">
    <name type="scientific">Pleurodeles waltl</name>
    <name type="common">Iberian ribbed newt</name>
    <dbReference type="NCBI Taxonomy" id="8319"/>
    <lineage>
        <taxon>Eukaryota</taxon>
        <taxon>Metazoa</taxon>
        <taxon>Chordata</taxon>
        <taxon>Craniata</taxon>
        <taxon>Vertebrata</taxon>
        <taxon>Euteleostomi</taxon>
        <taxon>Amphibia</taxon>
        <taxon>Batrachia</taxon>
        <taxon>Caudata</taxon>
        <taxon>Salamandroidea</taxon>
        <taxon>Salamandridae</taxon>
        <taxon>Pleurodelinae</taxon>
        <taxon>Pleurodeles</taxon>
    </lineage>
</organism>
<keyword evidence="3" id="KW-1185">Reference proteome</keyword>
<gene>
    <name evidence="2" type="ORF">NDU88_004867</name>
</gene>
<protein>
    <submittedName>
        <fullName evidence="2">Uncharacterized protein</fullName>
    </submittedName>
</protein>
<evidence type="ECO:0000313" key="3">
    <source>
        <dbReference type="Proteomes" id="UP001066276"/>
    </source>
</evidence>
<reference evidence="2" key="1">
    <citation type="journal article" date="2022" name="bioRxiv">
        <title>Sequencing and chromosome-scale assembly of the giantPleurodeles waltlgenome.</title>
        <authorList>
            <person name="Brown T."/>
            <person name="Elewa A."/>
            <person name="Iarovenko S."/>
            <person name="Subramanian E."/>
            <person name="Araus A.J."/>
            <person name="Petzold A."/>
            <person name="Susuki M."/>
            <person name="Suzuki K.-i.T."/>
            <person name="Hayashi T."/>
            <person name="Toyoda A."/>
            <person name="Oliveira C."/>
            <person name="Osipova E."/>
            <person name="Leigh N.D."/>
            <person name="Simon A."/>
            <person name="Yun M.H."/>
        </authorList>
    </citation>
    <scope>NUCLEOTIDE SEQUENCE</scope>
    <source>
        <strain evidence="2">20211129_DDA</strain>
        <tissue evidence="2">Liver</tissue>
    </source>
</reference>